<dbReference type="InterPro" id="IPR001054">
    <property type="entry name" value="A/G_cyclase"/>
</dbReference>
<keyword evidence="2" id="KW-0067">ATP-binding</keyword>
<dbReference type="SUPFAM" id="SSF48452">
    <property type="entry name" value="TPR-like"/>
    <property type="match status" value="1"/>
</dbReference>
<dbReference type="InterPro" id="IPR029787">
    <property type="entry name" value="Nucleotide_cyclase"/>
</dbReference>
<dbReference type="Gene3D" id="1.25.40.10">
    <property type="entry name" value="Tetratricopeptide repeat domain"/>
    <property type="match status" value="2"/>
</dbReference>
<accession>A0ABV3RV68</accession>
<sequence length="1000" mass="110626">MPEQLANKLRKIKDRVPGERKHITVLFADIMDSTALTESKDVEDAFGLLATMVDCMCEAVHRHDGIVSKVLGDGIMAIFGAPIAYEDHATRACRAAVEMRDALFNMMPDQSGNGVQNPSFRIGLNSGEVVVLSIGDDLNMDYDAIGPTVHLAARMEQTAAPGKIQITNNTFRLAEAVIATEDARSVEVKGFSAPVKAFVLNEVRPEGQRIETSIRSGLNRLRGRDREMVGLRDALDAAMEQRGAVVGLVGAPGVGKSRLAYEASQLASKMDFRHFFVAGSPEYLTRPMHTVRMLLRNVLAIPDTAKIDEVLKRLEALTGRDKGYLEPFVIPIASELDCKIHDKAWNVMEPAVRRAKVSDAVVQFLMMLGERTPTMLAIEDVQWIDPESQDILEALVPAISGNSLLLVLTFRPEFHETWEQRGHYRRMYVDALSETNAREMVDDILGSDGSLDTLRSKLVTATGGIPLFIEESIRTLLEDGQISGDKGRYTAARQVEEISLPLTVQAILEARIDLLSQQMKEVLHSAAVIGRTAPEETLRFVSGQDSSSFEDSIFRLEDLDFLRESQIFPRREYSFLQNITRDVAYAGLVKNRRLEFHRRVVEFFEDGEPPSKVENQDELVAILAHHSFKGELWTKAVTYFLDAARRAVGKWANKAALTALASALEALQNASDAEEISPLEADIRRLEIKYLIAQCRYSLGEFDASLQTLNEEKDLIERVSNRSLAAQCHFWISHIQCRIGESGLAAEAAKVSAQTAQAVGDLLTEGKANASLSLIYYQTGDCASGLEAGSRAIELLTKAGDEYWLGMSHFYVGMIYMIADHTTKAAQIADTVIEIGQRITNPRLQCYGMFLLGWAAVASGDAERGVLICGEAEQNAPDATSRAYARAFEGYAMLEAGQTHEARELLDECTRAFEQFNFPIFTSWFGALHAEAIRRSGDADAAAKAAEKSLAIAERINHPWGKAWAHGVLGRLNKQSKMHLSPDQNRALADETFRQIRDSV</sequence>
<dbReference type="PANTHER" id="PTHR16305">
    <property type="entry name" value="TESTICULAR SOLUBLE ADENYLYL CYCLASE"/>
    <property type="match status" value="1"/>
</dbReference>
<dbReference type="PROSITE" id="PS50125">
    <property type="entry name" value="GUANYLATE_CYCLASE_2"/>
    <property type="match status" value="1"/>
</dbReference>
<dbReference type="SUPFAM" id="SSF55073">
    <property type="entry name" value="Nucleotide cyclase"/>
    <property type="match status" value="1"/>
</dbReference>
<dbReference type="Gene3D" id="3.40.50.300">
    <property type="entry name" value="P-loop containing nucleotide triphosphate hydrolases"/>
    <property type="match status" value="1"/>
</dbReference>
<dbReference type="Pfam" id="PF00211">
    <property type="entry name" value="Guanylate_cyc"/>
    <property type="match status" value="1"/>
</dbReference>
<keyword evidence="5" id="KW-1185">Reference proteome</keyword>
<proteinExistence type="predicted"/>
<dbReference type="SMART" id="SM00044">
    <property type="entry name" value="CYCc"/>
    <property type="match status" value="1"/>
</dbReference>
<dbReference type="SUPFAM" id="SSF52540">
    <property type="entry name" value="P-loop containing nucleoside triphosphate hydrolases"/>
    <property type="match status" value="1"/>
</dbReference>
<dbReference type="Proteomes" id="UP001556098">
    <property type="component" value="Unassembled WGS sequence"/>
</dbReference>
<evidence type="ECO:0000256" key="1">
    <source>
        <dbReference type="ARBA" id="ARBA00022741"/>
    </source>
</evidence>
<gene>
    <name evidence="4" type="ORF">AB2B41_22905</name>
</gene>
<name>A0ABV3RV68_9RHOB</name>
<evidence type="ECO:0000256" key="2">
    <source>
        <dbReference type="ARBA" id="ARBA00022840"/>
    </source>
</evidence>
<feature type="domain" description="Guanylate cyclase" evidence="3">
    <location>
        <begin position="24"/>
        <end position="156"/>
    </location>
</feature>
<organism evidence="4 5">
    <name type="scientific">Sulfitobacter sediminis</name>
    <dbReference type="NCBI Taxonomy" id="3234186"/>
    <lineage>
        <taxon>Bacteria</taxon>
        <taxon>Pseudomonadati</taxon>
        <taxon>Pseudomonadota</taxon>
        <taxon>Alphaproteobacteria</taxon>
        <taxon>Rhodobacterales</taxon>
        <taxon>Roseobacteraceae</taxon>
        <taxon>Sulfitobacter</taxon>
    </lineage>
</organism>
<dbReference type="Pfam" id="PF13191">
    <property type="entry name" value="AAA_16"/>
    <property type="match status" value="1"/>
</dbReference>
<dbReference type="RefSeq" id="WP_367880146.1">
    <property type="nucleotide sequence ID" value="NZ_JBFNXX010000062.1"/>
</dbReference>
<comment type="caution">
    <text evidence="4">The sequence shown here is derived from an EMBL/GenBank/DDBJ whole genome shotgun (WGS) entry which is preliminary data.</text>
</comment>
<evidence type="ECO:0000259" key="3">
    <source>
        <dbReference type="PROSITE" id="PS50125"/>
    </source>
</evidence>
<reference evidence="4 5" key="1">
    <citation type="submission" date="2024-07" db="EMBL/GenBank/DDBJ databases">
        <title>Marimonas sp.nov., isolated from tidal-flat sediment.</title>
        <authorList>
            <person name="Jayan J.N."/>
            <person name="Lee S.S."/>
        </authorList>
    </citation>
    <scope>NUCLEOTIDE SEQUENCE [LARGE SCALE GENOMIC DNA]</scope>
    <source>
        <strain evidence="4 5">MJW-29</strain>
    </source>
</reference>
<dbReference type="PANTHER" id="PTHR16305:SF28">
    <property type="entry name" value="GUANYLATE CYCLASE DOMAIN-CONTAINING PROTEIN"/>
    <property type="match status" value="1"/>
</dbReference>
<protein>
    <submittedName>
        <fullName evidence="4">Adenylate/guanylate cyclase domain-containing protein</fullName>
    </submittedName>
</protein>
<dbReference type="EMBL" id="JBFNXX010000062">
    <property type="protein sequence ID" value="MEW9922458.1"/>
    <property type="molecule type" value="Genomic_DNA"/>
</dbReference>
<keyword evidence="1" id="KW-0547">Nucleotide-binding</keyword>
<dbReference type="InterPro" id="IPR011990">
    <property type="entry name" value="TPR-like_helical_dom_sf"/>
</dbReference>
<evidence type="ECO:0000313" key="4">
    <source>
        <dbReference type="EMBL" id="MEW9922458.1"/>
    </source>
</evidence>
<dbReference type="CDD" id="cd07302">
    <property type="entry name" value="CHD"/>
    <property type="match status" value="1"/>
</dbReference>
<dbReference type="Gene3D" id="3.30.70.1230">
    <property type="entry name" value="Nucleotide cyclase"/>
    <property type="match status" value="1"/>
</dbReference>
<dbReference type="InterPro" id="IPR041664">
    <property type="entry name" value="AAA_16"/>
</dbReference>
<dbReference type="InterPro" id="IPR027417">
    <property type="entry name" value="P-loop_NTPase"/>
</dbReference>
<evidence type="ECO:0000313" key="5">
    <source>
        <dbReference type="Proteomes" id="UP001556098"/>
    </source>
</evidence>